<dbReference type="SUPFAM" id="SSF50729">
    <property type="entry name" value="PH domain-like"/>
    <property type="match status" value="1"/>
</dbReference>
<dbReference type="InterPro" id="IPR015797">
    <property type="entry name" value="NUDIX_hydrolase-like_dom_sf"/>
</dbReference>
<dbReference type="AlphaFoldDB" id="A0A7R9ZNR4"/>
<organism evidence="9">
    <name type="scientific">Craspedostauros australis</name>
    <dbReference type="NCBI Taxonomy" id="1486917"/>
    <lineage>
        <taxon>Eukaryota</taxon>
        <taxon>Sar</taxon>
        <taxon>Stramenopiles</taxon>
        <taxon>Ochrophyta</taxon>
        <taxon>Bacillariophyta</taxon>
        <taxon>Bacillariophyceae</taxon>
        <taxon>Bacillariophycidae</taxon>
        <taxon>Naviculales</taxon>
        <taxon>Naviculaceae</taxon>
        <taxon>Craspedostauros</taxon>
    </lineage>
</organism>
<dbReference type="SUPFAM" id="SSF55811">
    <property type="entry name" value="Nudix"/>
    <property type="match status" value="1"/>
</dbReference>
<dbReference type="CDD" id="cd03426">
    <property type="entry name" value="NUDIX_CoAse_Nudt7"/>
    <property type="match status" value="1"/>
</dbReference>
<keyword evidence="3" id="KW-0479">Metal-binding</keyword>
<dbReference type="InterPro" id="IPR001849">
    <property type="entry name" value="PH_domain"/>
</dbReference>
<evidence type="ECO:0000256" key="3">
    <source>
        <dbReference type="ARBA" id="ARBA00022723"/>
    </source>
</evidence>
<comment type="cofactor">
    <cofactor evidence="1">
        <name>Mn(2+)</name>
        <dbReference type="ChEBI" id="CHEBI:29035"/>
    </cofactor>
</comment>
<dbReference type="GO" id="GO:0015938">
    <property type="term" value="P:coenzyme A catabolic process"/>
    <property type="evidence" value="ECO:0007669"/>
    <property type="project" value="TreeGrafter"/>
</dbReference>
<dbReference type="PANTHER" id="PTHR12992">
    <property type="entry name" value="NUDIX HYDROLASE"/>
    <property type="match status" value="1"/>
</dbReference>
<dbReference type="EMBL" id="HBEF01018604">
    <property type="protein sequence ID" value="CAD8339339.1"/>
    <property type="molecule type" value="Transcribed_RNA"/>
</dbReference>
<feature type="domain" description="PH" evidence="8">
    <location>
        <begin position="285"/>
        <end position="403"/>
    </location>
</feature>
<feature type="non-terminal residue" evidence="9">
    <location>
        <position position="1"/>
    </location>
</feature>
<evidence type="ECO:0000256" key="2">
    <source>
        <dbReference type="ARBA" id="ARBA00001946"/>
    </source>
</evidence>
<evidence type="ECO:0000256" key="4">
    <source>
        <dbReference type="ARBA" id="ARBA00022801"/>
    </source>
</evidence>
<keyword evidence="4" id="KW-0378">Hydrolase</keyword>
<dbReference type="PANTHER" id="PTHR12992:SF24">
    <property type="entry name" value="PEROXISOMAL COENZYME A DIPHOSPHATASE NUDT7"/>
    <property type="match status" value="1"/>
</dbReference>
<name>A0A7R9ZNR4_9STRA</name>
<sequence length="406" mass="45481">VMILIVFFPQQSGGNARASVGANDQEDASDGHKNELVPYLLLTKRPEKMKSHPGQVCFPGGKQDEADGNDDVFTAVRETWEEVGIRLLYGDSRTTSALTESAEASTRTIGRADQLPQQQHAEQQQQAEQQAEQGGKEPTKYPMELLCQLPTVESSSHLCVTAVVGCLQWKEGTADPNMTQKAFLDNLKLSEDEVEAAFLTPLSTFLEEHETQEIVWQGEPFTMRTFHWMDPHHQRSFRIWGLTAALSHWVAKIALHDEFPRELGGYLHASTNGSAAPVKPASNDNSSLTGYLWRSSDESLSTKHWKRFYYALENGMLHQYDSEQQYLRKRASANKKNRLVLHDVAVAHAAGTKQEQGHASSVDGDVKMPFEVSVLDGRVRWYLAADSRKERNEWTERLGGKLPSSS</sequence>
<evidence type="ECO:0000256" key="5">
    <source>
        <dbReference type="ARBA" id="ARBA00022842"/>
    </source>
</evidence>
<evidence type="ECO:0000256" key="7">
    <source>
        <dbReference type="SAM" id="MobiDB-lite"/>
    </source>
</evidence>
<dbReference type="InterPro" id="IPR011993">
    <property type="entry name" value="PH-like_dom_sf"/>
</dbReference>
<comment type="cofactor">
    <cofactor evidence="2">
        <name>Mg(2+)</name>
        <dbReference type="ChEBI" id="CHEBI:18420"/>
    </cofactor>
</comment>
<feature type="compositionally biased region" description="Low complexity" evidence="7">
    <location>
        <begin position="117"/>
        <end position="133"/>
    </location>
</feature>
<keyword evidence="6" id="KW-0464">Manganese</keyword>
<protein>
    <recommendedName>
        <fullName evidence="8">PH domain-containing protein</fullName>
    </recommendedName>
</protein>
<dbReference type="Gene3D" id="2.30.29.30">
    <property type="entry name" value="Pleckstrin-homology domain (PH domain)/Phosphotyrosine-binding domain (PTB)"/>
    <property type="match status" value="1"/>
</dbReference>
<dbReference type="Gene3D" id="3.90.79.10">
    <property type="entry name" value="Nucleoside Triphosphate Pyrophosphohydrolase"/>
    <property type="match status" value="1"/>
</dbReference>
<feature type="region of interest" description="Disordered" evidence="7">
    <location>
        <begin position="114"/>
        <end position="136"/>
    </location>
</feature>
<evidence type="ECO:0000256" key="6">
    <source>
        <dbReference type="ARBA" id="ARBA00023211"/>
    </source>
</evidence>
<dbReference type="PROSITE" id="PS50003">
    <property type="entry name" value="PH_DOMAIN"/>
    <property type="match status" value="1"/>
</dbReference>
<evidence type="ECO:0000256" key="1">
    <source>
        <dbReference type="ARBA" id="ARBA00001936"/>
    </source>
</evidence>
<evidence type="ECO:0000259" key="8">
    <source>
        <dbReference type="PROSITE" id="PS50003"/>
    </source>
</evidence>
<dbReference type="InterPro" id="IPR045121">
    <property type="entry name" value="CoAse"/>
</dbReference>
<gene>
    <name evidence="9" type="ORF">CAUS1442_LOCUS11472</name>
</gene>
<keyword evidence="5" id="KW-0460">Magnesium</keyword>
<dbReference type="GO" id="GO:0046872">
    <property type="term" value="F:metal ion binding"/>
    <property type="evidence" value="ECO:0007669"/>
    <property type="project" value="UniProtKB-KW"/>
</dbReference>
<dbReference type="Pfam" id="PF00169">
    <property type="entry name" value="PH"/>
    <property type="match status" value="1"/>
</dbReference>
<dbReference type="SMART" id="SM00233">
    <property type="entry name" value="PH"/>
    <property type="match status" value="1"/>
</dbReference>
<evidence type="ECO:0000313" key="9">
    <source>
        <dbReference type="EMBL" id="CAD8339339.1"/>
    </source>
</evidence>
<proteinExistence type="predicted"/>
<reference evidence="9" key="1">
    <citation type="submission" date="2021-01" db="EMBL/GenBank/DDBJ databases">
        <authorList>
            <person name="Corre E."/>
            <person name="Pelletier E."/>
            <person name="Niang G."/>
            <person name="Scheremetjew M."/>
            <person name="Finn R."/>
            <person name="Kale V."/>
            <person name="Holt S."/>
            <person name="Cochrane G."/>
            <person name="Meng A."/>
            <person name="Brown T."/>
            <person name="Cohen L."/>
        </authorList>
    </citation>
    <scope>NUCLEOTIDE SEQUENCE</scope>
    <source>
        <strain evidence="9">CCMP3328</strain>
    </source>
</reference>
<accession>A0A7R9ZNR4</accession>
<dbReference type="GO" id="GO:0010945">
    <property type="term" value="F:coenzyme A diphosphatase activity"/>
    <property type="evidence" value="ECO:0007669"/>
    <property type="project" value="InterPro"/>
</dbReference>